<evidence type="ECO:0000313" key="1">
    <source>
        <dbReference type="EMBL" id="CAB4731749.1"/>
    </source>
</evidence>
<gene>
    <name evidence="1" type="ORF">UFOPK2782_00359</name>
</gene>
<reference evidence="1" key="1">
    <citation type="submission" date="2020-05" db="EMBL/GenBank/DDBJ databases">
        <authorList>
            <person name="Chiriac C."/>
            <person name="Salcher M."/>
            <person name="Ghai R."/>
            <person name="Kavagutti S V."/>
        </authorList>
    </citation>
    <scope>NUCLEOTIDE SEQUENCE</scope>
</reference>
<proteinExistence type="predicted"/>
<accession>A0A6J6SBI7</accession>
<dbReference type="AlphaFoldDB" id="A0A6J6SBI7"/>
<protein>
    <submittedName>
        <fullName evidence="1">Unannotated protein</fullName>
    </submittedName>
</protein>
<sequence length="76" mass="8071">MVLAFVMVNKYPTPVKANLGDLTKSAPPKIKFFKVNNFALSAIAATSTPARINSAASCKLSGPFPAIATRFPGDTW</sequence>
<dbReference type="EMBL" id="CAEZYS010000028">
    <property type="protein sequence ID" value="CAB4731749.1"/>
    <property type="molecule type" value="Genomic_DNA"/>
</dbReference>
<organism evidence="1">
    <name type="scientific">freshwater metagenome</name>
    <dbReference type="NCBI Taxonomy" id="449393"/>
    <lineage>
        <taxon>unclassified sequences</taxon>
        <taxon>metagenomes</taxon>
        <taxon>ecological metagenomes</taxon>
    </lineage>
</organism>
<name>A0A6J6SBI7_9ZZZZ</name>